<evidence type="ECO:0000256" key="3">
    <source>
        <dbReference type="ARBA" id="ARBA00022670"/>
    </source>
</evidence>
<keyword evidence="2 9" id="KW-1003">Cell membrane</keyword>
<evidence type="ECO:0000313" key="15">
    <source>
        <dbReference type="EMBL" id="SDI08757.1"/>
    </source>
</evidence>
<keyword evidence="5 9" id="KW-0064">Aspartyl protease</keyword>
<dbReference type="Proteomes" id="UP000198945">
    <property type="component" value="Unassembled WGS sequence"/>
</dbReference>
<reference evidence="17 24" key="4">
    <citation type="submission" date="2019-03" db="EMBL/GenBank/DDBJ databases">
        <title>Deep subsurface shale carbon reservoir microbial communities from Ohio and West Virginia, USA.</title>
        <authorList>
            <person name="Wrighton K."/>
        </authorList>
    </citation>
    <scope>NUCLEOTIDE SEQUENCE [LARGE SCALE GENOMIC DNA]</scope>
    <source>
        <strain evidence="17 24">UTICA-S4D12</strain>
    </source>
</reference>
<dbReference type="Proteomes" id="UP000247389">
    <property type="component" value="Unassembled WGS sequence"/>
</dbReference>
<dbReference type="GO" id="GO:0004190">
    <property type="term" value="F:aspartic-type endopeptidase activity"/>
    <property type="evidence" value="ECO:0007669"/>
    <property type="project" value="UniProtKB-UniRule"/>
</dbReference>
<keyword evidence="4 9" id="KW-0812">Transmembrane</keyword>
<dbReference type="EMBL" id="FOHG01000003">
    <property type="protein sequence ID" value="SES69425.1"/>
    <property type="molecule type" value="Genomic_DNA"/>
</dbReference>
<keyword evidence="21" id="KW-1185">Reference proteome</keyword>
<evidence type="ECO:0000256" key="8">
    <source>
        <dbReference type="ARBA" id="ARBA00023136"/>
    </source>
</evidence>
<feature type="transmembrane region" description="Helical" evidence="9">
    <location>
        <begin position="104"/>
        <end position="122"/>
    </location>
</feature>
<evidence type="ECO:0000256" key="7">
    <source>
        <dbReference type="ARBA" id="ARBA00022989"/>
    </source>
</evidence>
<dbReference type="PROSITE" id="PS00855">
    <property type="entry name" value="SPASE_II"/>
    <property type="match status" value="1"/>
</dbReference>
<evidence type="ECO:0000256" key="4">
    <source>
        <dbReference type="ARBA" id="ARBA00022692"/>
    </source>
</evidence>
<evidence type="ECO:0000313" key="22">
    <source>
        <dbReference type="Proteomes" id="UP000247389"/>
    </source>
</evidence>
<feature type="transmembrane region" description="Helical" evidence="9">
    <location>
        <begin position="74"/>
        <end position="92"/>
    </location>
</feature>
<dbReference type="Proteomes" id="UP000198612">
    <property type="component" value="Unassembled WGS sequence"/>
</dbReference>
<dbReference type="EMBL" id="FNBJ01000003">
    <property type="protein sequence ID" value="SDE91001.1"/>
    <property type="molecule type" value="Genomic_DNA"/>
</dbReference>
<evidence type="ECO:0000313" key="25">
    <source>
        <dbReference type="Proteomes" id="UP000324896"/>
    </source>
</evidence>
<evidence type="ECO:0000313" key="12">
    <source>
        <dbReference type="EMBL" id="PXV69965.1"/>
    </source>
</evidence>
<proteinExistence type="inferred from homology"/>
<dbReference type="RefSeq" id="WP_223174449.1">
    <property type="nucleotide sequence ID" value="NZ_FMYT01000001.1"/>
</dbReference>
<evidence type="ECO:0000313" key="24">
    <source>
        <dbReference type="Proteomes" id="UP000295758"/>
    </source>
</evidence>
<evidence type="ECO:0000256" key="10">
    <source>
        <dbReference type="RuleBase" id="RU000594"/>
    </source>
</evidence>
<dbReference type="Proteomes" id="UP000324896">
    <property type="component" value="Unassembled WGS sequence"/>
</dbReference>
<keyword evidence="6 9" id="KW-0378">Hydrolase</keyword>
<dbReference type="EMBL" id="FMYT01000001">
    <property type="protein sequence ID" value="SDB95653.1"/>
    <property type="molecule type" value="Genomic_DNA"/>
</dbReference>
<accession>A0A1G6HND2</accession>
<evidence type="ECO:0000313" key="21">
    <source>
        <dbReference type="Proteomes" id="UP000199519"/>
    </source>
</evidence>
<dbReference type="Pfam" id="PF01252">
    <property type="entry name" value="Peptidase_A8"/>
    <property type="match status" value="1"/>
</dbReference>
<dbReference type="EMBL" id="SOAA01000005">
    <property type="protein sequence ID" value="TDS33079.1"/>
    <property type="molecule type" value="Genomic_DNA"/>
</dbReference>
<evidence type="ECO:0000313" key="13">
    <source>
        <dbReference type="EMBL" id="SDB95653.1"/>
    </source>
</evidence>
<comment type="subcellular location">
    <subcellularLocation>
        <location evidence="9">Cell membrane</location>
        <topology evidence="9">Multi-pass membrane protein</topology>
    </subcellularLocation>
</comment>
<dbReference type="STRING" id="54121.SAMN04515653_104170"/>
<dbReference type="GO" id="GO:0006508">
    <property type="term" value="P:proteolysis"/>
    <property type="evidence" value="ECO:0007669"/>
    <property type="project" value="UniProtKB-KW"/>
</dbReference>
<dbReference type="GO" id="GO:0005886">
    <property type="term" value="C:plasma membrane"/>
    <property type="evidence" value="ECO:0007669"/>
    <property type="project" value="UniProtKB-SubCell"/>
</dbReference>
<feature type="transmembrane region" description="Helical" evidence="9">
    <location>
        <begin position="142"/>
        <end position="163"/>
    </location>
</feature>
<evidence type="ECO:0000313" key="18">
    <source>
        <dbReference type="EMBL" id="TDX48173.1"/>
    </source>
</evidence>
<reference evidence="15 20" key="1">
    <citation type="submission" date="2016-10" db="EMBL/GenBank/DDBJ databases">
        <authorList>
            <person name="de Groot N.N."/>
        </authorList>
    </citation>
    <scope>NUCLEOTIDE SEQUENCE [LARGE SCALE GENOMIC DNA]</scope>
    <source>
        <strain evidence="15 20">WG7</strain>
    </source>
</reference>
<name>A0A1G6HND2_9FIRM</name>
<evidence type="ECO:0000313" key="17">
    <source>
        <dbReference type="EMBL" id="TDS33079.1"/>
    </source>
</evidence>
<dbReference type="EMBL" id="SOEF01000001">
    <property type="protein sequence ID" value="TDX48173.1"/>
    <property type="molecule type" value="Genomic_DNA"/>
</dbReference>
<keyword evidence="7 9" id="KW-1133">Transmembrane helix</keyword>
<comment type="catalytic activity">
    <reaction evidence="9 10">
        <text>Release of signal peptides from bacterial membrane prolipoproteins. Hydrolyzes -Xaa-Yaa-Zaa-|-(S,diacylglyceryl)Cys-, in which Xaa is hydrophobic (preferably Leu), and Yaa (Ala or Ser) and Zaa (Gly or Ala) have small, neutral side chains.</text>
        <dbReference type="EC" id="3.4.23.36"/>
    </reaction>
</comment>
<dbReference type="HAMAP" id="MF_00161">
    <property type="entry name" value="LspA"/>
    <property type="match status" value="1"/>
</dbReference>
<comment type="similarity">
    <text evidence="1 9 11">Belongs to the peptidase A8 family.</text>
</comment>
<gene>
    <name evidence="9" type="primary">lspA</name>
    <name evidence="17" type="ORF">BY453_10587</name>
    <name evidence="18" type="ORF">C7954_101142</name>
    <name evidence="12" type="ORF">C8C78_10294</name>
    <name evidence="13" type="ORF">SAMN04488597_10146</name>
    <name evidence="14" type="ORF">SAMN04488598_103126</name>
    <name evidence="16" type="ORF">SAMN04515652_103125</name>
    <name evidence="15" type="ORF">SAMN04515654_101228</name>
</gene>
<keyword evidence="3 9" id="KW-0645">Protease</keyword>
<evidence type="ECO:0000313" key="16">
    <source>
        <dbReference type="EMBL" id="SES69425.1"/>
    </source>
</evidence>
<dbReference type="Proteomes" id="UP000295472">
    <property type="component" value="Unassembled WGS sequence"/>
</dbReference>
<feature type="active site" evidence="9">
    <location>
        <position position="127"/>
    </location>
</feature>
<evidence type="ECO:0000313" key="19">
    <source>
        <dbReference type="Proteomes" id="UP000198612"/>
    </source>
</evidence>
<evidence type="ECO:0000256" key="2">
    <source>
        <dbReference type="ARBA" id="ARBA00022475"/>
    </source>
</evidence>
<evidence type="ECO:0000256" key="1">
    <source>
        <dbReference type="ARBA" id="ARBA00006139"/>
    </source>
</evidence>
<feature type="transmembrane region" description="Helical" evidence="9">
    <location>
        <begin position="7"/>
        <end position="29"/>
    </location>
</feature>
<dbReference type="EMBL" id="FNEH01000001">
    <property type="protein sequence ID" value="SDI08757.1"/>
    <property type="molecule type" value="Genomic_DNA"/>
</dbReference>
<reference evidence="19 21" key="2">
    <citation type="submission" date="2016-10" db="EMBL/GenBank/DDBJ databases">
        <authorList>
            <person name="Varghese N."/>
            <person name="Submissions S."/>
        </authorList>
    </citation>
    <scope>NUCLEOTIDE SEQUENCE [LARGE SCALE GENOMIC DNA]</scope>
    <source>
        <strain evidence="13 25">WG10</strain>
        <strain evidence="14 21">WG2</strain>
        <strain evidence="16 19">WG5</strain>
    </source>
</reference>
<dbReference type="UniPathway" id="UPA00665"/>
<dbReference type="AlphaFoldDB" id="A0A1G6HND2"/>
<evidence type="ECO:0000256" key="5">
    <source>
        <dbReference type="ARBA" id="ARBA00022750"/>
    </source>
</evidence>
<evidence type="ECO:0000313" key="23">
    <source>
        <dbReference type="Proteomes" id="UP000295472"/>
    </source>
</evidence>
<protein>
    <recommendedName>
        <fullName evidence="9">Lipoprotein signal peptidase</fullName>
        <ecNumber evidence="9">3.4.23.36</ecNumber>
    </recommendedName>
    <alternativeName>
        <fullName evidence="9">Prolipoprotein signal peptidase</fullName>
    </alternativeName>
    <alternativeName>
        <fullName evidence="9">Signal peptidase II</fullName>
        <shortName evidence="9">SPase II</shortName>
    </alternativeName>
</protein>
<feature type="active site" evidence="9">
    <location>
        <position position="146"/>
    </location>
</feature>
<dbReference type="GeneID" id="57011556"/>
<sequence length="165" mass="19394">MSNLFQYVKIIYGVETMYIALFTVIIILIDQMSKHLIRSSLVQFEKISLIDDYFYLTFVKNRGAAFGIFRGHRSFFIIITIIFLIFIIYLYFKELPQNITTKISIIFLFGGSIANLIDRVIFHYVTDFLAFDLLDFYKLPVINIADIFIFFGIIILIHQLLFLSD</sequence>
<dbReference type="PRINTS" id="PR00781">
    <property type="entry name" value="LIPOSIGPTASE"/>
</dbReference>
<comment type="function">
    <text evidence="9 10">This protein specifically catalyzes the removal of signal peptides from prolipoproteins.</text>
</comment>
<reference evidence="12 22" key="3">
    <citation type="submission" date="2018-04" db="EMBL/GenBank/DDBJ databases">
        <title>Subsurface microbial communities from deep shales in Ohio and West Virginia, USA.</title>
        <authorList>
            <person name="Wrighton K."/>
        </authorList>
    </citation>
    <scope>NUCLEOTIDE SEQUENCE [LARGE SCALE GENOMIC DNA]</scope>
    <source>
        <strain evidence="18 23">DSMZ 11287</strain>
        <strain evidence="12 22">MSL28</strain>
    </source>
</reference>
<evidence type="ECO:0000256" key="6">
    <source>
        <dbReference type="ARBA" id="ARBA00022801"/>
    </source>
</evidence>
<organism evidence="13 25">
    <name type="scientific">Halanaerobium congolense</name>
    <dbReference type="NCBI Taxonomy" id="54121"/>
    <lineage>
        <taxon>Bacteria</taxon>
        <taxon>Bacillati</taxon>
        <taxon>Bacillota</taxon>
        <taxon>Clostridia</taxon>
        <taxon>Halanaerobiales</taxon>
        <taxon>Halanaerobiaceae</taxon>
        <taxon>Halanaerobium</taxon>
    </lineage>
</organism>
<keyword evidence="8 9" id="KW-0472">Membrane</keyword>
<dbReference type="PANTHER" id="PTHR33695:SF1">
    <property type="entry name" value="LIPOPROTEIN SIGNAL PEPTIDASE"/>
    <property type="match status" value="1"/>
</dbReference>
<dbReference type="EMBL" id="QICM01000002">
    <property type="protein sequence ID" value="PXV69965.1"/>
    <property type="molecule type" value="Genomic_DNA"/>
</dbReference>
<evidence type="ECO:0000313" key="20">
    <source>
        <dbReference type="Proteomes" id="UP000198945"/>
    </source>
</evidence>
<dbReference type="Proteomes" id="UP000199519">
    <property type="component" value="Unassembled WGS sequence"/>
</dbReference>
<dbReference type="NCBIfam" id="TIGR00077">
    <property type="entry name" value="lspA"/>
    <property type="match status" value="1"/>
</dbReference>
<evidence type="ECO:0000256" key="11">
    <source>
        <dbReference type="RuleBase" id="RU004181"/>
    </source>
</evidence>
<dbReference type="EC" id="3.4.23.36" evidence="9"/>
<dbReference type="PANTHER" id="PTHR33695">
    <property type="entry name" value="LIPOPROTEIN SIGNAL PEPTIDASE"/>
    <property type="match status" value="1"/>
</dbReference>
<dbReference type="InterPro" id="IPR001872">
    <property type="entry name" value="Peptidase_A8"/>
</dbReference>
<evidence type="ECO:0000256" key="9">
    <source>
        <dbReference type="HAMAP-Rule" id="MF_00161"/>
    </source>
</evidence>
<evidence type="ECO:0000313" key="14">
    <source>
        <dbReference type="EMBL" id="SDE91001.1"/>
    </source>
</evidence>
<comment type="pathway">
    <text evidence="9">Protein modification; lipoprotein biosynthesis (signal peptide cleavage).</text>
</comment>
<dbReference type="Proteomes" id="UP000295758">
    <property type="component" value="Unassembled WGS sequence"/>
</dbReference>